<gene>
    <name evidence="1" type="ORF">UFOPK3610_01180</name>
</gene>
<name>A0A6J7HKJ3_9ZZZZ</name>
<dbReference type="InterPro" id="IPR011990">
    <property type="entry name" value="TPR-like_helical_dom_sf"/>
</dbReference>
<proteinExistence type="predicted"/>
<accession>A0A6J7HKJ3</accession>
<dbReference type="Gene3D" id="1.25.40.10">
    <property type="entry name" value="Tetratricopeptide repeat domain"/>
    <property type="match status" value="1"/>
</dbReference>
<reference evidence="1" key="1">
    <citation type="submission" date="2020-05" db="EMBL/GenBank/DDBJ databases">
        <authorList>
            <person name="Chiriac C."/>
            <person name="Salcher M."/>
            <person name="Ghai R."/>
            <person name="Kavagutti S V."/>
        </authorList>
    </citation>
    <scope>NUCLEOTIDE SEQUENCE</scope>
</reference>
<sequence length="470" mass="50009">MDEGNPLEEVLDDARQRVAAAREQGDAYSVAWHSARAAYALLQLEHNDAALIEFDEAIRIVEAVREDGQHEVREALGTSNLYSGEALPRLVDLYAWTSVGRAAALARLEKWVEAQAAVDACRPLVKGWGRRHLRTSLNEVADEVTRAVGSTQDALAALERVIANPGVTADDRLQARYERAALLLDVERIDEAKAESLLLIRDCDLADDTWTLSAARQVLGAALLASDDISAGTATLRLALQGFLDTGDLSAAVGVAPGLAWTLSEAGDHHGAAGVLNDALPAARGLAADSDTYAQGRIAECDLLTAMGSVRDALADVAGALLAFEGAVTIATSLKDNVRAADARHGEAVVRATRLAQDHDQAVDALALLDAARADYEQAGLTERAAGCQHECAALLARLKSYDAALARYTAARSAYLELPPVLRDSGSWPDEVADCEANIMLLDRLREDSNIAIDTGAFASGGHRMRHAE</sequence>
<organism evidence="1">
    <name type="scientific">freshwater metagenome</name>
    <dbReference type="NCBI Taxonomy" id="449393"/>
    <lineage>
        <taxon>unclassified sequences</taxon>
        <taxon>metagenomes</taxon>
        <taxon>ecological metagenomes</taxon>
    </lineage>
</organism>
<protein>
    <submittedName>
        <fullName evidence="1">Unannotated protein</fullName>
    </submittedName>
</protein>
<dbReference type="AlphaFoldDB" id="A0A6J7HKJ3"/>
<dbReference type="EMBL" id="CAFBMR010000046">
    <property type="protein sequence ID" value="CAB4916955.1"/>
    <property type="molecule type" value="Genomic_DNA"/>
</dbReference>
<evidence type="ECO:0000313" key="1">
    <source>
        <dbReference type="EMBL" id="CAB4916955.1"/>
    </source>
</evidence>